<evidence type="ECO:0000313" key="3">
    <source>
        <dbReference type="Proteomes" id="UP001454036"/>
    </source>
</evidence>
<name>A0AAV3P292_LITER</name>
<proteinExistence type="predicted"/>
<dbReference type="AlphaFoldDB" id="A0AAV3P292"/>
<dbReference type="InterPro" id="IPR012337">
    <property type="entry name" value="RNaseH-like_sf"/>
</dbReference>
<accession>A0AAV3P292</accession>
<organism evidence="2 3">
    <name type="scientific">Lithospermum erythrorhizon</name>
    <name type="common">Purple gromwell</name>
    <name type="synonym">Lithospermum officinale var. erythrorhizon</name>
    <dbReference type="NCBI Taxonomy" id="34254"/>
    <lineage>
        <taxon>Eukaryota</taxon>
        <taxon>Viridiplantae</taxon>
        <taxon>Streptophyta</taxon>
        <taxon>Embryophyta</taxon>
        <taxon>Tracheophyta</taxon>
        <taxon>Spermatophyta</taxon>
        <taxon>Magnoliopsida</taxon>
        <taxon>eudicotyledons</taxon>
        <taxon>Gunneridae</taxon>
        <taxon>Pentapetalae</taxon>
        <taxon>asterids</taxon>
        <taxon>lamiids</taxon>
        <taxon>Boraginales</taxon>
        <taxon>Boraginaceae</taxon>
        <taxon>Boraginoideae</taxon>
        <taxon>Lithospermeae</taxon>
        <taxon>Lithospermum</taxon>
    </lineage>
</organism>
<dbReference type="InterPro" id="IPR050951">
    <property type="entry name" value="Retrovirus_Pol_polyprotein"/>
</dbReference>
<dbReference type="Proteomes" id="UP001454036">
    <property type="component" value="Unassembled WGS sequence"/>
</dbReference>
<dbReference type="Pfam" id="PF00665">
    <property type="entry name" value="rve"/>
    <property type="match status" value="1"/>
</dbReference>
<dbReference type="InterPro" id="IPR001584">
    <property type="entry name" value="Integrase_cat-core"/>
</dbReference>
<gene>
    <name evidence="2" type="ORF">LIER_05539</name>
</gene>
<comment type="caution">
    <text evidence="2">The sequence shown here is derived from an EMBL/GenBank/DDBJ whole genome shotgun (WGS) entry which is preliminary data.</text>
</comment>
<reference evidence="2 3" key="1">
    <citation type="submission" date="2024-01" db="EMBL/GenBank/DDBJ databases">
        <title>The complete chloroplast genome sequence of Lithospermum erythrorhizon: insights into the phylogenetic relationship among Boraginaceae species and the maternal lineages of purple gromwells.</title>
        <authorList>
            <person name="Okada T."/>
            <person name="Watanabe K."/>
        </authorList>
    </citation>
    <scope>NUCLEOTIDE SEQUENCE [LARGE SCALE GENOMIC DNA]</scope>
</reference>
<evidence type="ECO:0000313" key="2">
    <source>
        <dbReference type="EMBL" id="GAA0145318.1"/>
    </source>
</evidence>
<dbReference type="PANTHER" id="PTHR37984:SF5">
    <property type="entry name" value="PROTEIN NYNRIN-LIKE"/>
    <property type="match status" value="1"/>
</dbReference>
<dbReference type="Gene3D" id="3.30.420.10">
    <property type="entry name" value="Ribonuclease H-like superfamily/Ribonuclease H"/>
    <property type="match status" value="1"/>
</dbReference>
<dbReference type="PANTHER" id="PTHR37984">
    <property type="entry name" value="PROTEIN CBG26694"/>
    <property type="match status" value="1"/>
</dbReference>
<dbReference type="InterPro" id="IPR036397">
    <property type="entry name" value="RNaseH_sf"/>
</dbReference>
<dbReference type="PROSITE" id="PS50994">
    <property type="entry name" value="INTEGRASE"/>
    <property type="match status" value="1"/>
</dbReference>
<feature type="domain" description="Integrase catalytic" evidence="1">
    <location>
        <begin position="114"/>
        <end position="241"/>
    </location>
</feature>
<keyword evidence="3" id="KW-1185">Reference proteome</keyword>
<dbReference type="SUPFAM" id="SSF53098">
    <property type="entry name" value="Ribonuclease H-like"/>
    <property type="match status" value="1"/>
</dbReference>
<dbReference type="GO" id="GO:0015074">
    <property type="term" value="P:DNA integration"/>
    <property type="evidence" value="ECO:0007669"/>
    <property type="project" value="InterPro"/>
</dbReference>
<sequence length="241" mass="27987">MTYFEDIPKSVDIEFRDNPIHVEYHVMPVLEEVEDWRSPIARYLLRGIRSTYKIEARKVINTSYKFRVIQEELHKQSYLGPLLFCVSEGKIDQTLYERIQSVPRQPVTEMSPVVSAIPFAMWGINLVGQFLKPPVKYKDVVLAVDYFSKWVEAAPLRSTTSDAIEEFIWKNIITRYGIPKILVLDNGPQFDSRVIKEMCAKLGIEDRFAPVCYLQYNGQVEVMNRIIFNGIKKNLLESGMQ</sequence>
<dbReference type="EMBL" id="BAABME010000763">
    <property type="protein sequence ID" value="GAA0145318.1"/>
    <property type="molecule type" value="Genomic_DNA"/>
</dbReference>
<evidence type="ECO:0000259" key="1">
    <source>
        <dbReference type="PROSITE" id="PS50994"/>
    </source>
</evidence>
<protein>
    <recommendedName>
        <fullName evidence="1">Integrase catalytic domain-containing protein</fullName>
    </recommendedName>
</protein>
<dbReference type="GO" id="GO:0003676">
    <property type="term" value="F:nucleic acid binding"/>
    <property type="evidence" value="ECO:0007669"/>
    <property type="project" value="InterPro"/>
</dbReference>